<feature type="binding site" evidence="10">
    <location>
        <position position="43"/>
    </location>
    <ligand>
        <name>ATP</name>
        <dbReference type="ChEBI" id="CHEBI:30616"/>
    </ligand>
</feature>
<evidence type="ECO:0000256" key="2">
    <source>
        <dbReference type="ARBA" id="ARBA00022448"/>
    </source>
</evidence>
<evidence type="ECO:0000256" key="11">
    <source>
        <dbReference type="SAM" id="MobiDB-lite"/>
    </source>
</evidence>
<keyword evidence="6 10" id="KW-0067">ATP-binding</keyword>
<dbReference type="InterPro" id="IPR011009">
    <property type="entry name" value="Kinase-like_dom_sf"/>
</dbReference>
<feature type="domain" description="Protein kinase" evidence="13">
    <location>
        <begin position="15"/>
        <end position="279"/>
    </location>
</feature>
<evidence type="ECO:0000256" key="5">
    <source>
        <dbReference type="ARBA" id="ARBA00022741"/>
    </source>
</evidence>
<feature type="transmembrane region" description="Helical" evidence="12">
    <location>
        <begin position="769"/>
        <end position="793"/>
    </location>
</feature>
<keyword evidence="3" id="KW-1003">Cell membrane</keyword>
<feature type="transmembrane region" description="Helical" evidence="12">
    <location>
        <begin position="426"/>
        <end position="447"/>
    </location>
</feature>
<dbReference type="InterPro" id="IPR020846">
    <property type="entry name" value="MFS_dom"/>
</dbReference>
<dbReference type="Gene3D" id="1.20.1250.20">
    <property type="entry name" value="MFS general substrate transporter like domains"/>
    <property type="match status" value="2"/>
</dbReference>
<dbReference type="Gene3D" id="1.10.510.10">
    <property type="entry name" value="Transferase(Phosphotransferase) domain 1"/>
    <property type="match status" value="1"/>
</dbReference>
<dbReference type="SUPFAM" id="SSF56112">
    <property type="entry name" value="Protein kinase-like (PK-like)"/>
    <property type="match status" value="1"/>
</dbReference>
<dbReference type="EMBL" id="JAGGLQ010000002">
    <property type="protein sequence ID" value="MBP2035734.1"/>
    <property type="molecule type" value="Genomic_DNA"/>
</dbReference>
<dbReference type="PANTHER" id="PTHR42718:SF46">
    <property type="entry name" value="BLR6921 PROTEIN"/>
    <property type="match status" value="1"/>
</dbReference>
<accession>A0ABS4L0C7</accession>
<proteinExistence type="predicted"/>
<feature type="compositionally biased region" description="Low complexity" evidence="11">
    <location>
        <begin position="348"/>
        <end position="361"/>
    </location>
</feature>
<keyword evidence="5 10" id="KW-0547">Nucleotide-binding</keyword>
<comment type="subcellular location">
    <subcellularLocation>
        <location evidence="1">Cell membrane</location>
        <topology evidence="1">Multi-pass membrane protein</topology>
    </subcellularLocation>
</comment>
<feature type="transmembrane region" description="Helical" evidence="12">
    <location>
        <begin position="598"/>
        <end position="621"/>
    </location>
</feature>
<feature type="transmembrane region" description="Helical" evidence="12">
    <location>
        <begin position="706"/>
        <end position="729"/>
    </location>
</feature>
<dbReference type="Pfam" id="PF00069">
    <property type="entry name" value="Pkinase"/>
    <property type="match status" value="1"/>
</dbReference>
<feature type="domain" description="Major facilitator superfamily (MFS) profile" evidence="14">
    <location>
        <begin position="386"/>
        <end position="840"/>
    </location>
</feature>
<feature type="transmembrane region" description="Helical" evidence="12">
    <location>
        <begin position="572"/>
        <end position="592"/>
    </location>
</feature>
<evidence type="ECO:0000256" key="8">
    <source>
        <dbReference type="ARBA" id="ARBA00023136"/>
    </source>
</evidence>
<keyword evidence="16" id="KW-1185">Reference proteome</keyword>
<evidence type="ECO:0000256" key="7">
    <source>
        <dbReference type="ARBA" id="ARBA00022989"/>
    </source>
</evidence>
<feature type="region of interest" description="Disordered" evidence="11">
    <location>
        <begin position="305"/>
        <end position="379"/>
    </location>
</feature>
<keyword evidence="7 12" id="KW-1133">Transmembrane helix</keyword>
<feature type="transmembrane region" description="Helical" evidence="12">
    <location>
        <begin position="454"/>
        <end position="478"/>
    </location>
</feature>
<dbReference type="SUPFAM" id="SSF103473">
    <property type="entry name" value="MFS general substrate transporter"/>
    <property type="match status" value="1"/>
</dbReference>
<dbReference type="PROSITE" id="PS50011">
    <property type="entry name" value="PROTEIN_KINASE_DOM"/>
    <property type="match status" value="1"/>
</dbReference>
<dbReference type="Pfam" id="PF07690">
    <property type="entry name" value="MFS_1"/>
    <property type="match status" value="1"/>
</dbReference>
<evidence type="ECO:0000256" key="3">
    <source>
        <dbReference type="ARBA" id="ARBA00022475"/>
    </source>
</evidence>
<dbReference type="InterPro" id="IPR036259">
    <property type="entry name" value="MFS_trans_sf"/>
</dbReference>
<keyword evidence="9" id="KW-0046">Antibiotic resistance</keyword>
<dbReference type="SMART" id="SM00220">
    <property type="entry name" value="S_TKc"/>
    <property type="match status" value="1"/>
</dbReference>
<name>A0ABS4L0C7_STRAV</name>
<comment type="caution">
    <text evidence="15">The sequence shown here is derived from an EMBL/GenBank/DDBJ whole genome shotgun (WGS) entry which is preliminary data.</text>
</comment>
<sequence>MDQLIAEDPSRIGPYRLIARLGAGGMGLVYLGRSEGGRTVAVKVVQAEFAGNPEFRRRFAREVAAARRVGGSWTAAVLDADTEAAVPWVATQYIPGPDLQTVVARQFGPLPEDSVRTLANRLALALRAVHEAGLIHRDLKPSNVLVTVDGPRVIDFGIARAMDSLTGDSLHTRTGMLIGSPGFMSPEQVRGLELTPASDVFCLGAVLVYAATGRMLFGATDTGLNAHLFRIAEEEADLTGVPESLADLVGACLHKDPARRPTPEEVAERTAADAAGEWLPGKVLAQLGRHAAQLLDYAPASPAGAGAGARAGAAASTGGTPAGTPDPRLVPAQSRPDASPYGAPPAYAPTAPGHFGPADGFGPPPGAVPGDGPSAPAPPHPRRWWGLAVLALAQLLVLVEAAQFNLLAPQMHAELGLSADGLSPAFTAYLVALGGLLLLGGHLADLLGARRMLVAGLIGFAVAAVLAGAAAGPGMLIASRALEGGFAALLVPAALSLVATGFTDPRERGRAFGIYAAVVAGGSALGVFTGGWLAETLAWRWALWSVVPLAVLALFGALTLLPDRPGRTGARFDGPGVLLGAAGSAALTYGLAEVETGGWAVARSLLLFVGGIALLAAFLWWQTRTSGPLLPAYVLADRNRLASLLVVLFTGVATVALLPALGFFAQQIRGEGPALSGTAHLPLVAAALVTATQVSARLLPRLAPRVLILPGLLVTALGLALLAGVGGAATYATGVLPGMLLTGVGLGLTLVPLYALATAGVSPQHAGGASAAVGAAHHLGQSIGGAVLGTVLVSHLDRVSDDTDLFARMLDSYTTTLWCAVGGLLLAALPAALLIRARAPRRDALQG</sequence>
<keyword evidence="2" id="KW-0813">Transport</keyword>
<evidence type="ECO:0000313" key="16">
    <source>
        <dbReference type="Proteomes" id="UP001519310"/>
    </source>
</evidence>
<evidence type="ECO:0000256" key="4">
    <source>
        <dbReference type="ARBA" id="ARBA00022692"/>
    </source>
</evidence>
<dbReference type="PANTHER" id="PTHR42718">
    <property type="entry name" value="MAJOR FACILITATOR SUPERFAMILY MULTIDRUG TRANSPORTER MFSC"/>
    <property type="match status" value="1"/>
</dbReference>
<dbReference type="CDD" id="cd14014">
    <property type="entry name" value="STKc_PknB_like"/>
    <property type="match status" value="1"/>
</dbReference>
<dbReference type="RefSeq" id="WP_189968046.1">
    <property type="nucleotide sequence ID" value="NZ_BMVL01000004.1"/>
</dbReference>
<feature type="transmembrane region" description="Helical" evidence="12">
    <location>
        <begin position="539"/>
        <end position="560"/>
    </location>
</feature>
<evidence type="ECO:0000256" key="1">
    <source>
        <dbReference type="ARBA" id="ARBA00004651"/>
    </source>
</evidence>
<feature type="transmembrane region" description="Helical" evidence="12">
    <location>
        <begin position="735"/>
        <end position="757"/>
    </location>
</feature>
<organism evidence="15 16">
    <name type="scientific">Streptomyces avidinii</name>
    <dbReference type="NCBI Taxonomy" id="1895"/>
    <lineage>
        <taxon>Bacteria</taxon>
        <taxon>Bacillati</taxon>
        <taxon>Actinomycetota</taxon>
        <taxon>Actinomycetes</taxon>
        <taxon>Kitasatosporales</taxon>
        <taxon>Streptomycetaceae</taxon>
        <taxon>Streptomyces</taxon>
    </lineage>
</organism>
<dbReference type="PROSITE" id="PS50850">
    <property type="entry name" value="MFS"/>
    <property type="match status" value="1"/>
</dbReference>
<evidence type="ECO:0000256" key="10">
    <source>
        <dbReference type="PROSITE-ProRule" id="PRU10141"/>
    </source>
</evidence>
<dbReference type="InterPro" id="IPR011701">
    <property type="entry name" value="MFS"/>
</dbReference>
<evidence type="ECO:0000256" key="12">
    <source>
        <dbReference type="SAM" id="Phobius"/>
    </source>
</evidence>
<dbReference type="PROSITE" id="PS00108">
    <property type="entry name" value="PROTEIN_KINASE_ST"/>
    <property type="match status" value="1"/>
</dbReference>
<dbReference type="CDD" id="cd17321">
    <property type="entry name" value="MFS_MMR_MDR_like"/>
    <property type="match status" value="1"/>
</dbReference>
<feature type="transmembrane region" description="Helical" evidence="12">
    <location>
        <begin position="514"/>
        <end position="533"/>
    </location>
</feature>
<feature type="compositionally biased region" description="Low complexity" evidence="11">
    <location>
        <begin position="305"/>
        <end position="325"/>
    </location>
</feature>
<gene>
    <name evidence="15" type="ORF">J2Z77_001521</name>
</gene>
<evidence type="ECO:0000256" key="6">
    <source>
        <dbReference type="ARBA" id="ARBA00022840"/>
    </source>
</evidence>
<dbReference type="InterPro" id="IPR000719">
    <property type="entry name" value="Prot_kinase_dom"/>
</dbReference>
<evidence type="ECO:0000259" key="14">
    <source>
        <dbReference type="PROSITE" id="PS50850"/>
    </source>
</evidence>
<evidence type="ECO:0000256" key="9">
    <source>
        <dbReference type="ARBA" id="ARBA00023251"/>
    </source>
</evidence>
<protein>
    <submittedName>
        <fullName evidence="15">MFS family permease</fullName>
    </submittedName>
</protein>
<keyword evidence="4 12" id="KW-0812">Transmembrane</keyword>
<dbReference type="PROSITE" id="PS00107">
    <property type="entry name" value="PROTEIN_KINASE_ATP"/>
    <property type="match status" value="1"/>
</dbReference>
<feature type="transmembrane region" description="Helical" evidence="12">
    <location>
        <begin position="677"/>
        <end position="699"/>
    </location>
</feature>
<dbReference type="InterPro" id="IPR008271">
    <property type="entry name" value="Ser/Thr_kinase_AS"/>
</dbReference>
<dbReference type="Proteomes" id="UP001519310">
    <property type="component" value="Unassembled WGS sequence"/>
</dbReference>
<feature type="transmembrane region" description="Helical" evidence="12">
    <location>
        <begin position="484"/>
        <end position="502"/>
    </location>
</feature>
<feature type="transmembrane region" description="Helical" evidence="12">
    <location>
        <begin position="813"/>
        <end position="835"/>
    </location>
</feature>
<dbReference type="Gene3D" id="3.30.200.20">
    <property type="entry name" value="Phosphorylase Kinase, domain 1"/>
    <property type="match status" value="1"/>
</dbReference>
<reference evidence="15 16" key="1">
    <citation type="submission" date="2021-03" db="EMBL/GenBank/DDBJ databases">
        <title>Genomic Encyclopedia of Type Strains, Phase IV (KMG-IV): sequencing the most valuable type-strain genomes for metagenomic binning, comparative biology and taxonomic classification.</title>
        <authorList>
            <person name="Goeker M."/>
        </authorList>
    </citation>
    <scope>NUCLEOTIDE SEQUENCE [LARGE SCALE GENOMIC DNA]</scope>
    <source>
        <strain evidence="15 16">DSM 40526</strain>
    </source>
</reference>
<keyword evidence="8 12" id="KW-0472">Membrane</keyword>
<dbReference type="InterPro" id="IPR017441">
    <property type="entry name" value="Protein_kinase_ATP_BS"/>
</dbReference>
<feature type="transmembrane region" description="Helical" evidence="12">
    <location>
        <begin position="641"/>
        <end position="665"/>
    </location>
</feature>
<evidence type="ECO:0000259" key="13">
    <source>
        <dbReference type="PROSITE" id="PS50011"/>
    </source>
</evidence>
<evidence type="ECO:0000313" key="15">
    <source>
        <dbReference type="EMBL" id="MBP2035734.1"/>
    </source>
</evidence>